<proteinExistence type="predicted"/>
<evidence type="ECO:0000256" key="1">
    <source>
        <dbReference type="ARBA" id="ARBA00022737"/>
    </source>
</evidence>
<dbReference type="AlphaFoldDB" id="A0A2T3Z329"/>
<dbReference type="SMART" id="SM00248">
    <property type="entry name" value="ANK"/>
    <property type="match status" value="3"/>
</dbReference>
<keyword evidence="1" id="KW-0677">Repeat</keyword>
<dbReference type="EMBL" id="KZ679264">
    <property type="protein sequence ID" value="PTB39205.1"/>
    <property type="molecule type" value="Genomic_DNA"/>
</dbReference>
<evidence type="ECO:0000313" key="4">
    <source>
        <dbReference type="EMBL" id="PTB39205.1"/>
    </source>
</evidence>
<dbReference type="InterPro" id="IPR002110">
    <property type="entry name" value="Ankyrin_rpt"/>
</dbReference>
<reference evidence="4 5" key="1">
    <citation type="submission" date="2016-07" db="EMBL/GenBank/DDBJ databases">
        <title>Multiple horizontal gene transfer events from other fungi enriched the ability of initially mycotrophic Trichoderma (Ascomycota) to feed on dead plant biomass.</title>
        <authorList>
            <consortium name="DOE Joint Genome Institute"/>
            <person name="Aerts A."/>
            <person name="Atanasova L."/>
            <person name="Chenthamara K."/>
            <person name="Zhang J."/>
            <person name="Grujic M."/>
            <person name="Henrissat B."/>
            <person name="Kuo A."/>
            <person name="Salamov A."/>
            <person name="Lipzen A."/>
            <person name="Labutti K."/>
            <person name="Barry K."/>
            <person name="Miao Y."/>
            <person name="Rahimi M.J."/>
            <person name="Shen Q."/>
            <person name="Grigoriev I.V."/>
            <person name="Kubicek C.P."/>
            <person name="Druzhinina I.S."/>
        </authorList>
    </citation>
    <scope>NUCLEOTIDE SEQUENCE [LARGE SCALE GENOMIC DNA]</scope>
    <source>
        <strain evidence="4 5">CBS 433.97</strain>
    </source>
</reference>
<evidence type="ECO:0000256" key="3">
    <source>
        <dbReference type="PROSITE-ProRule" id="PRU00023"/>
    </source>
</evidence>
<organism evidence="4 5">
    <name type="scientific">Trichoderma asperellum (strain ATCC 204424 / CBS 433.97 / NBRC 101777)</name>
    <dbReference type="NCBI Taxonomy" id="1042311"/>
    <lineage>
        <taxon>Eukaryota</taxon>
        <taxon>Fungi</taxon>
        <taxon>Dikarya</taxon>
        <taxon>Ascomycota</taxon>
        <taxon>Pezizomycotina</taxon>
        <taxon>Sordariomycetes</taxon>
        <taxon>Hypocreomycetidae</taxon>
        <taxon>Hypocreales</taxon>
        <taxon>Hypocreaceae</taxon>
        <taxon>Trichoderma</taxon>
    </lineage>
</organism>
<feature type="repeat" description="ANK" evidence="3">
    <location>
        <begin position="21"/>
        <end position="59"/>
    </location>
</feature>
<dbReference type="PANTHER" id="PTHR24189">
    <property type="entry name" value="MYOTROPHIN"/>
    <property type="match status" value="1"/>
</dbReference>
<name>A0A2T3Z329_TRIA4</name>
<dbReference type="Gene3D" id="1.25.40.20">
    <property type="entry name" value="Ankyrin repeat-containing domain"/>
    <property type="match status" value="2"/>
</dbReference>
<feature type="repeat" description="ANK" evidence="3">
    <location>
        <begin position="99"/>
        <end position="132"/>
    </location>
</feature>
<dbReference type="InterPro" id="IPR050745">
    <property type="entry name" value="Multifunctional_regulatory"/>
</dbReference>
<evidence type="ECO:0000313" key="5">
    <source>
        <dbReference type="Proteomes" id="UP000240493"/>
    </source>
</evidence>
<dbReference type="OrthoDB" id="823504at2759"/>
<dbReference type="Proteomes" id="UP000240493">
    <property type="component" value="Unassembled WGS sequence"/>
</dbReference>
<dbReference type="SUPFAM" id="SSF48403">
    <property type="entry name" value="Ankyrin repeat"/>
    <property type="match status" value="1"/>
</dbReference>
<gene>
    <name evidence="4" type="ORF">M441DRAFT_460066</name>
</gene>
<keyword evidence="5" id="KW-1185">Reference proteome</keyword>
<keyword evidence="2 3" id="KW-0040">ANK repeat</keyword>
<dbReference type="Pfam" id="PF12796">
    <property type="entry name" value="Ank_2"/>
    <property type="match status" value="1"/>
</dbReference>
<protein>
    <submittedName>
        <fullName evidence="4">Uncharacterized protein</fullName>
    </submittedName>
</protein>
<evidence type="ECO:0000256" key="2">
    <source>
        <dbReference type="ARBA" id="ARBA00023043"/>
    </source>
</evidence>
<dbReference type="PANTHER" id="PTHR24189:SF50">
    <property type="entry name" value="ANKYRIN REPEAT AND SOCS BOX PROTEIN 2"/>
    <property type="match status" value="1"/>
</dbReference>
<dbReference type="STRING" id="1042311.A0A2T3Z329"/>
<sequence length="226" mass="25156">MDTLKLLVESNPCAVNAQDNDGETPLHYAAHSYGRLTSTYKGAFQYLLENGVDASIQNHEGRTPFQFLCDRYDDGIPLDAATMSLLYTEREDLSHGDANGNTSLHKMASQWDRVEAVKFLLDRAADVGIKNLKGNTALHEAAIGRFIPGYVPPEKLRSEFDGMMKVLLEAGGDGAVNVKNTAGRMARETFEDLWIKKEHIPYVTEKIRILVVDLGAEVDRKARFIL</sequence>
<dbReference type="PROSITE" id="PS50297">
    <property type="entry name" value="ANK_REP_REGION"/>
    <property type="match status" value="1"/>
</dbReference>
<dbReference type="PROSITE" id="PS50088">
    <property type="entry name" value="ANK_REPEAT"/>
    <property type="match status" value="2"/>
</dbReference>
<accession>A0A2T3Z329</accession>
<dbReference type="InterPro" id="IPR036770">
    <property type="entry name" value="Ankyrin_rpt-contain_sf"/>
</dbReference>